<evidence type="ECO:0000256" key="1">
    <source>
        <dbReference type="SAM" id="MobiDB-lite"/>
    </source>
</evidence>
<dbReference type="EMBL" id="FRAL01000003">
    <property type="protein sequence ID" value="SHK52886.1"/>
    <property type="molecule type" value="Genomic_DNA"/>
</dbReference>
<dbReference type="Pfam" id="PF06992">
    <property type="entry name" value="Phage_lambda_P"/>
    <property type="match status" value="1"/>
</dbReference>
<feature type="region of interest" description="Disordered" evidence="1">
    <location>
        <begin position="218"/>
        <end position="247"/>
    </location>
</feature>
<feature type="compositionally biased region" description="Basic and acidic residues" evidence="1">
    <location>
        <begin position="218"/>
        <end position="240"/>
    </location>
</feature>
<dbReference type="AlphaFoldDB" id="A0A1M6T7N1"/>
<feature type="region of interest" description="Disordered" evidence="1">
    <location>
        <begin position="13"/>
        <end position="44"/>
    </location>
</feature>
<organism evidence="2 3">
    <name type="scientific">Halomonas caseinilytica</name>
    <dbReference type="NCBI Taxonomy" id="438744"/>
    <lineage>
        <taxon>Bacteria</taxon>
        <taxon>Pseudomonadati</taxon>
        <taxon>Pseudomonadota</taxon>
        <taxon>Gammaproteobacteria</taxon>
        <taxon>Oceanospirillales</taxon>
        <taxon>Halomonadaceae</taxon>
        <taxon>Halomonas</taxon>
    </lineage>
</organism>
<name>A0A1M6T7N1_9GAMM</name>
<evidence type="ECO:0000313" key="2">
    <source>
        <dbReference type="EMBL" id="SHK52886.1"/>
    </source>
</evidence>
<dbReference type="InterPro" id="IPR009731">
    <property type="entry name" value="P-like"/>
</dbReference>
<reference evidence="3" key="1">
    <citation type="submission" date="2016-11" db="EMBL/GenBank/DDBJ databases">
        <authorList>
            <person name="Varghese N."/>
            <person name="Submissions S."/>
        </authorList>
    </citation>
    <scope>NUCLEOTIDE SEQUENCE [LARGE SCALE GENOMIC DNA]</scope>
    <source>
        <strain evidence="3">ALO Sharm</strain>
    </source>
</reference>
<dbReference type="Proteomes" id="UP000184248">
    <property type="component" value="Unassembled WGS sequence"/>
</dbReference>
<dbReference type="GO" id="GO:0006270">
    <property type="term" value="P:DNA replication initiation"/>
    <property type="evidence" value="ECO:0007669"/>
    <property type="project" value="InterPro"/>
</dbReference>
<sequence length="260" mass="28982">MHNAQQLTEATIAGLNARRSGNSSPTRETPAGQTAGGQKTTPPREQTLALVNQVFTRLEAIFPRTWASAFPSADMLNLARRELAQELTRWSALPTRQVVERAMSELKRAGSTWPPTIPVLVSMLAPTPEDFGMPATGEAWREALAHAHEPRRHRWSHEAVRLAGNAVGWWDLTHTTAQSQWPRLEKRFAREYQALVNRVMAGEDLTPRHLLEHDGHRSQAELAERAGQERADRLVDDAGLPHRMNADQGLRSLRAALGRG</sequence>
<keyword evidence="3" id="KW-1185">Reference proteome</keyword>
<accession>A0A1M6T7N1</accession>
<evidence type="ECO:0000313" key="3">
    <source>
        <dbReference type="Proteomes" id="UP000184248"/>
    </source>
</evidence>
<protein>
    <submittedName>
        <fullName evidence="2">Phage replication protein P</fullName>
    </submittedName>
</protein>
<dbReference type="RefSeq" id="WP_170862772.1">
    <property type="nucleotide sequence ID" value="NZ_BDEO01000006.1"/>
</dbReference>
<gene>
    <name evidence="2" type="ORF">SAMN05192556_103241</name>
</gene>
<proteinExistence type="predicted"/>